<proteinExistence type="predicted"/>
<evidence type="ECO:0008006" key="4">
    <source>
        <dbReference type="Google" id="ProtNLM"/>
    </source>
</evidence>
<organism evidence="2 3">
    <name type="scientific">Dolichospermum planctonicum</name>
    <dbReference type="NCBI Taxonomy" id="136072"/>
    <lineage>
        <taxon>Bacteria</taxon>
        <taxon>Bacillati</taxon>
        <taxon>Cyanobacteriota</taxon>
        <taxon>Cyanophyceae</taxon>
        <taxon>Nostocales</taxon>
        <taxon>Aphanizomenonaceae</taxon>
        <taxon>Dolichospermum</taxon>
    </lineage>
</organism>
<name>A0A480AEK5_9CYAN</name>
<evidence type="ECO:0000256" key="1">
    <source>
        <dbReference type="ARBA" id="ARBA00022649"/>
    </source>
</evidence>
<dbReference type="SUPFAM" id="SSF143011">
    <property type="entry name" value="RelE-like"/>
    <property type="match status" value="1"/>
</dbReference>
<evidence type="ECO:0000313" key="3">
    <source>
        <dbReference type="Proteomes" id="UP000299367"/>
    </source>
</evidence>
<evidence type="ECO:0000313" key="2">
    <source>
        <dbReference type="EMBL" id="GCL43605.1"/>
    </source>
</evidence>
<dbReference type="InterPro" id="IPR035093">
    <property type="entry name" value="RelE/ParE_toxin_dom_sf"/>
</dbReference>
<dbReference type="Gene3D" id="3.30.2310.20">
    <property type="entry name" value="RelE-like"/>
    <property type="match status" value="1"/>
</dbReference>
<dbReference type="RefSeq" id="WP_231395417.1">
    <property type="nucleotide sequence ID" value="NZ_BJCF01000045.1"/>
</dbReference>
<sequence length="115" mass="13365">MMQNSNSDFEKPQTDNIEFEIQLTPLALEMLTNIKDKRHQKALISRIDKLKIEPEKQGKPLTGQLINYRSLRAVGQRYRIVYQVENDKVVVLVVGIGLRKEGNKEDIYNLLQKLL</sequence>
<dbReference type="Pfam" id="PF05016">
    <property type="entry name" value="ParE_toxin"/>
    <property type="match status" value="1"/>
</dbReference>
<dbReference type="AlphaFoldDB" id="A0A480AEK5"/>
<accession>A0A480AEK5</accession>
<keyword evidence="1" id="KW-1277">Toxin-antitoxin system</keyword>
<reference evidence="3" key="1">
    <citation type="submission" date="2019-02" db="EMBL/GenBank/DDBJ databases">
        <title>Draft genome sequence of Dolichospermum planctonicum NIES-80.</title>
        <authorList>
            <person name="Yamaguchi H."/>
            <person name="Suzuki S."/>
            <person name="Kawachi M."/>
        </authorList>
    </citation>
    <scope>NUCLEOTIDE SEQUENCE [LARGE SCALE GENOMIC DNA]</scope>
    <source>
        <strain evidence="3">NIES-80</strain>
    </source>
</reference>
<dbReference type="GeneID" id="78217606"/>
<protein>
    <recommendedName>
        <fullName evidence="4">Plasmid stabilization system</fullName>
    </recommendedName>
</protein>
<dbReference type="InterPro" id="IPR007712">
    <property type="entry name" value="RelE/ParE_toxin"/>
</dbReference>
<gene>
    <name evidence="2" type="ORF">NIES80_33210</name>
</gene>
<dbReference type="EMBL" id="BJCF01000045">
    <property type="protein sequence ID" value="GCL43605.1"/>
    <property type="molecule type" value="Genomic_DNA"/>
</dbReference>
<dbReference type="Proteomes" id="UP000299367">
    <property type="component" value="Unassembled WGS sequence"/>
</dbReference>
<comment type="caution">
    <text evidence="2">The sequence shown here is derived from an EMBL/GenBank/DDBJ whole genome shotgun (WGS) entry which is preliminary data.</text>
</comment>